<dbReference type="Pfam" id="PF12974">
    <property type="entry name" value="Phosphonate-bd"/>
    <property type="match status" value="1"/>
</dbReference>
<evidence type="ECO:0000313" key="5">
    <source>
        <dbReference type="Proteomes" id="UP001302329"/>
    </source>
</evidence>
<evidence type="ECO:0000256" key="1">
    <source>
        <dbReference type="ARBA" id="ARBA00007162"/>
    </source>
</evidence>
<dbReference type="EMBL" id="JAYGHY010000056">
    <property type="protein sequence ID" value="MEA5443590.1"/>
    <property type="molecule type" value="Genomic_DNA"/>
</dbReference>
<evidence type="ECO:0000256" key="3">
    <source>
        <dbReference type="SAM" id="SignalP"/>
    </source>
</evidence>
<dbReference type="NCBIfam" id="TIGR01098">
    <property type="entry name" value="3A0109s03R"/>
    <property type="match status" value="1"/>
</dbReference>
<dbReference type="PANTHER" id="PTHR35841:SF1">
    <property type="entry name" value="PHOSPHONATES-BINDING PERIPLASMIC PROTEIN"/>
    <property type="match status" value="1"/>
</dbReference>
<organism evidence="4 5">
    <name type="scientific">Cyanobium gracile UHCC 0281</name>
    <dbReference type="NCBI Taxonomy" id="3110309"/>
    <lineage>
        <taxon>Bacteria</taxon>
        <taxon>Bacillati</taxon>
        <taxon>Cyanobacteriota</taxon>
        <taxon>Cyanophyceae</taxon>
        <taxon>Synechococcales</taxon>
        <taxon>Prochlorococcaceae</taxon>
        <taxon>Cyanobium</taxon>
    </lineage>
</organism>
<evidence type="ECO:0000313" key="4">
    <source>
        <dbReference type="EMBL" id="MEA5443590.1"/>
    </source>
</evidence>
<keyword evidence="2 3" id="KW-0732">Signal</keyword>
<sequence>MSMFRIRTTATAALMGVSLALLPLLAPPAAPLPGLLAPAGAQQSQKVLRLGAIPDQKPEKLNRLYPLVANELSRQLGVKVVYVPVVDYAAAVSAFRTGALDLVWFGGLTGVQARLQKPGARVLAQRDIDVSFRTIFIANSRSGLKPITNAKGLSELKGKRFTFGSESSTSGRLMPQFFLGKAGVKLSDFAGGAPGFSGSHDATIALVQSGAYDAGAVNEQVWSASLRDGKANPAKVFALWRSSGYPDYHWIAQPDLDKRFGKGFTTKVQQSILSWRASNPTQKQILALFGAKQFTAANAKAYTMIEDVGRQTGKIR</sequence>
<protein>
    <submittedName>
        <fullName evidence="4">Selenate ABC transporter substrate-binding protein</fullName>
    </submittedName>
</protein>
<name>A0ABU5SYI7_9CYAN</name>
<dbReference type="NCBIfam" id="TIGR04553">
    <property type="entry name" value="ABC_peri_selen"/>
    <property type="match status" value="1"/>
</dbReference>
<dbReference type="Proteomes" id="UP001302329">
    <property type="component" value="Unassembled WGS sequence"/>
</dbReference>
<comment type="caution">
    <text evidence="4">The sequence shown here is derived from an EMBL/GenBank/DDBJ whole genome shotgun (WGS) entry which is preliminary data.</text>
</comment>
<dbReference type="InterPro" id="IPR030836">
    <property type="entry name" value="ABC_peri_PhnD-like"/>
</dbReference>
<reference evidence="4 5" key="1">
    <citation type="submission" date="2023-12" db="EMBL/GenBank/DDBJ databases">
        <title>Baltic Sea Cyanobacteria.</title>
        <authorList>
            <person name="Delbaje E."/>
            <person name="Fewer D.P."/>
            <person name="Shishido T.K."/>
        </authorList>
    </citation>
    <scope>NUCLEOTIDE SEQUENCE [LARGE SCALE GENOMIC DNA]</scope>
    <source>
        <strain evidence="4 5">UHCC 0281</strain>
    </source>
</reference>
<accession>A0ABU5SYI7</accession>
<comment type="similarity">
    <text evidence="1">Belongs to the phosphate/phosphite/phosphonate binding protein family.</text>
</comment>
<gene>
    <name evidence="4" type="ORF">VB739_13595</name>
</gene>
<feature type="signal peptide" evidence="3">
    <location>
        <begin position="1"/>
        <end position="26"/>
    </location>
</feature>
<dbReference type="Gene3D" id="3.40.190.10">
    <property type="entry name" value="Periplasmic binding protein-like II"/>
    <property type="match status" value="2"/>
</dbReference>
<keyword evidence="5" id="KW-1185">Reference proteome</keyword>
<evidence type="ECO:0000256" key="2">
    <source>
        <dbReference type="ARBA" id="ARBA00022729"/>
    </source>
</evidence>
<proteinExistence type="inferred from homology"/>
<dbReference type="PANTHER" id="PTHR35841">
    <property type="entry name" value="PHOSPHONATES-BINDING PERIPLASMIC PROTEIN"/>
    <property type="match status" value="1"/>
</dbReference>
<dbReference type="SUPFAM" id="SSF53850">
    <property type="entry name" value="Periplasmic binding protein-like II"/>
    <property type="match status" value="1"/>
</dbReference>
<dbReference type="InterPro" id="IPR005770">
    <property type="entry name" value="PhnD"/>
</dbReference>
<feature type="chain" id="PRO_5047495372" evidence="3">
    <location>
        <begin position="27"/>
        <end position="316"/>
    </location>
</feature>